<dbReference type="OrthoDB" id="9807577at2"/>
<dbReference type="InterPro" id="IPR012441">
    <property type="entry name" value="DUF1643"/>
</dbReference>
<name>A0A2V3PL13_9BACT</name>
<dbReference type="EMBL" id="QICL01000025">
    <property type="protein sequence ID" value="PXV61231.1"/>
    <property type="molecule type" value="Genomic_DNA"/>
</dbReference>
<keyword evidence="2" id="KW-1185">Reference proteome</keyword>
<comment type="caution">
    <text evidence="1">The sequence shown here is derived from an EMBL/GenBank/DDBJ whole genome shotgun (WGS) entry which is preliminary data.</text>
</comment>
<protein>
    <recommendedName>
        <fullName evidence="3">DUF1643 domain-containing protein</fullName>
    </recommendedName>
</protein>
<accession>A0A2V3PL13</accession>
<organism evidence="1 2">
    <name type="scientific">Dysgonomonas alginatilytica</name>
    <dbReference type="NCBI Taxonomy" id="1605892"/>
    <lineage>
        <taxon>Bacteria</taxon>
        <taxon>Pseudomonadati</taxon>
        <taxon>Bacteroidota</taxon>
        <taxon>Bacteroidia</taxon>
        <taxon>Bacteroidales</taxon>
        <taxon>Dysgonomonadaceae</taxon>
        <taxon>Dysgonomonas</taxon>
    </lineage>
</organism>
<dbReference type="Proteomes" id="UP000247973">
    <property type="component" value="Unassembled WGS sequence"/>
</dbReference>
<sequence length="216" mass="24960">MAKKVTKGNWVYEYESVPKYRLQYDYELTDVRYILGEMFNMEIKKTLICIGINPSTAMPENLDPTLTRVRNYAKQSGEYGSWYMLNVYPQRATDPEDMHKDMTYDKDIHAQNIKSITALLGTLSDIDVWCAWGATMNDKKRNFLSELFYGNSERNITGLISLFDASHTIFKAYGVTKKGYPSHPLVMPKDAVLKDINAIPQLQSLYERIKESIKQK</sequence>
<dbReference type="AlphaFoldDB" id="A0A2V3PL13"/>
<evidence type="ECO:0000313" key="1">
    <source>
        <dbReference type="EMBL" id="PXV61231.1"/>
    </source>
</evidence>
<dbReference type="RefSeq" id="WP_110311852.1">
    <property type="nucleotide sequence ID" value="NZ_QICL01000025.1"/>
</dbReference>
<dbReference type="Pfam" id="PF07799">
    <property type="entry name" value="DUF1643"/>
    <property type="match status" value="1"/>
</dbReference>
<evidence type="ECO:0008006" key="3">
    <source>
        <dbReference type="Google" id="ProtNLM"/>
    </source>
</evidence>
<reference evidence="1 2" key="1">
    <citation type="submission" date="2018-03" db="EMBL/GenBank/DDBJ databases">
        <title>Genomic Encyclopedia of Archaeal and Bacterial Type Strains, Phase II (KMG-II): from individual species to whole genera.</title>
        <authorList>
            <person name="Goeker M."/>
        </authorList>
    </citation>
    <scope>NUCLEOTIDE SEQUENCE [LARGE SCALE GENOMIC DNA]</scope>
    <source>
        <strain evidence="1 2">DSM 100214</strain>
    </source>
</reference>
<gene>
    <name evidence="1" type="ORF">CLV62_12564</name>
</gene>
<proteinExistence type="predicted"/>
<evidence type="ECO:0000313" key="2">
    <source>
        <dbReference type="Proteomes" id="UP000247973"/>
    </source>
</evidence>